<accession>A0A6A6SJ87</accession>
<dbReference type="EMBL" id="MU004571">
    <property type="protein sequence ID" value="KAF2647925.1"/>
    <property type="molecule type" value="Genomic_DNA"/>
</dbReference>
<evidence type="ECO:0000313" key="2">
    <source>
        <dbReference type="EMBL" id="KAF2647925.1"/>
    </source>
</evidence>
<feature type="region of interest" description="Disordered" evidence="1">
    <location>
        <begin position="226"/>
        <end position="248"/>
    </location>
</feature>
<feature type="region of interest" description="Disordered" evidence="1">
    <location>
        <begin position="1"/>
        <end position="111"/>
    </location>
</feature>
<sequence>MSSQTPKPTSSTPGGNILAATIETPTRSLSRKDANRNSMIPEGRDAVLDQIEALPQARRPQRPQRPQHPQHSSEVSQLGRSLDDPVRLEDHQASIEPQPSPNSQASAIGQRHGTTIDLRRLYQNGGKKAKHYSEDPCPFDFLRAEASGTPMTSSQHFGQTAVRQKLLEKEKKIQELGNDIRQDKDNLQGTLDDIERFGIQHILQQKETRLKDLTYEYWDTREVLETMGSDGSQEERASDDEIMVDVDG</sequence>
<dbReference type="AlphaFoldDB" id="A0A6A6SJ87"/>
<feature type="compositionally biased region" description="Acidic residues" evidence="1">
    <location>
        <begin position="237"/>
        <end position="248"/>
    </location>
</feature>
<evidence type="ECO:0000256" key="1">
    <source>
        <dbReference type="SAM" id="MobiDB-lite"/>
    </source>
</evidence>
<reference evidence="2" key="1">
    <citation type="journal article" date="2020" name="Stud. Mycol.">
        <title>101 Dothideomycetes genomes: a test case for predicting lifestyles and emergence of pathogens.</title>
        <authorList>
            <person name="Haridas S."/>
            <person name="Albert R."/>
            <person name="Binder M."/>
            <person name="Bloem J."/>
            <person name="Labutti K."/>
            <person name="Salamov A."/>
            <person name="Andreopoulos B."/>
            <person name="Baker S."/>
            <person name="Barry K."/>
            <person name="Bills G."/>
            <person name="Bluhm B."/>
            <person name="Cannon C."/>
            <person name="Castanera R."/>
            <person name="Culley D."/>
            <person name="Daum C."/>
            <person name="Ezra D."/>
            <person name="Gonzalez J."/>
            <person name="Henrissat B."/>
            <person name="Kuo A."/>
            <person name="Liang C."/>
            <person name="Lipzen A."/>
            <person name="Lutzoni F."/>
            <person name="Magnuson J."/>
            <person name="Mondo S."/>
            <person name="Nolan M."/>
            <person name="Ohm R."/>
            <person name="Pangilinan J."/>
            <person name="Park H.-J."/>
            <person name="Ramirez L."/>
            <person name="Alfaro M."/>
            <person name="Sun H."/>
            <person name="Tritt A."/>
            <person name="Yoshinaga Y."/>
            <person name="Zwiers L.-H."/>
            <person name="Turgeon B."/>
            <person name="Goodwin S."/>
            <person name="Spatafora J."/>
            <person name="Crous P."/>
            <person name="Grigoriev I."/>
        </authorList>
    </citation>
    <scope>NUCLEOTIDE SEQUENCE</scope>
    <source>
        <strain evidence="2">CBS 122681</strain>
    </source>
</reference>
<name>A0A6A6SJ87_9PLEO</name>
<dbReference type="Proteomes" id="UP000799324">
    <property type="component" value="Unassembled WGS sequence"/>
</dbReference>
<keyword evidence="3" id="KW-1185">Reference proteome</keyword>
<evidence type="ECO:0000313" key="3">
    <source>
        <dbReference type="Proteomes" id="UP000799324"/>
    </source>
</evidence>
<protein>
    <submittedName>
        <fullName evidence="2">Uncharacterized protein</fullName>
    </submittedName>
</protein>
<organism evidence="2 3">
    <name type="scientific">Lophiostoma macrostomum CBS 122681</name>
    <dbReference type="NCBI Taxonomy" id="1314788"/>
    <lineage>
        <taxon>Eukaryota</taxon>
        <taxon>Fungi</taxon>
        <taxon>Dikarya</taxon>
        <taxon>Ascomycota</taxon>
        <taxon>Pezizomycotina</taxon>
        <taxon>Dothideomycetes</taxon>
        <taxon>Pleosporomycetidae</taxon>
        <taxon>Pleosporales</taxon>
        <taxon>Lophiostomataceae</taxon>
        <taxon>Lophiostoma</taxon>
    </lineage>
</organism>
<feature type="compositionally biased region" description="Polar residues" evidence="1">
    <location>
        <begin position="95"/>
        <end position="107"/>
    </location>
</feature>
<feature type="compositionally biased region" description="Low complexity" evidence="1">
    <location>
        <begin position="1"/>
        <end position="13"/>
    </location>
</feature>
<gene>
    <name evidence="2" type="ORF">K491DRAFT_723017</name>
</gene>
<proteinExistence type="predicted"/>
<feature type="compositionally biased region" description="Basic and acidic residues" evidence="1">
    <location>
        <begin position="81"/>
        <end position="93"/>
    </location>
</feature>